<accession>A0ABN2T6W1</accession>
<feature type="region of interest" description="Disordered" evidence="1">
    <location>
        <begin position="1"/>
        <end position="25"/>
    </location>
</feature>
<name>A0ABN2T6W1_9MICO</name>
<evidence type="ECO:0000313" key="3">
    <source>
        <dbReference type="Proteomes" id="UP001500755"/>
    </source>
</evidence>
<protein>
    <submittedName>
        <fullName evidence="2">HEAT repeat domain-containing protein</fullName>
    </submittedName>
</protein>
<dbReference type="Proteomes" id="UP001500755">
    <property type="component" value="Unassembled WGS sequence"/>
</dbReference>
<keyword evidence="3" id="KW-1185">Reference proteome</keyword>
<feature type="region of interest" description="Disordered" evidence="1">
    <location>
        <begin position="204"/>
        <end position="233"/>
    </location>
</feature>
<dbReference type="InterPro" id="IPR016024">
    <property type="entry name" value="ARM-type_fold"/>
</dbReference>
<proteinExistence type="predicted"/>
<organism evidence="2 3">
    <name type="scientific">Brevibacterium samyangense</name>
    <dbReference type="NCBI Taxonomy" id="366888"/>
    <lineage>
        <taxon>Bacteria</taxon>
        <taxon>Bacillati</taxon>
        <taxon>Actinomycetota</taxon>
        <taxon>Actinomycetes</taxon>
        <taxon>Micrococcales</taxon>
        <taxon>Brevibacteriaceae</taxon>
        <taxon>Brevibacterium</taxon>
    </lineage>
</organism>
<reference evidence="2 3" key="1">
    <citation type="journal article" date="2019" name="Int. J. Syst. Evol. Microbiol.">
        <title>The Global Catalogue of Microorganisms (GCM) 10K type strain sequencing project: providing services to taxonomists for standard genome sequencing and annotation.</title>
        <authorList>
            <consortium name="The Broad Institute Genomics Platform"/>
            <consortium name="The Broad Institute Genome Sequencing Center for Infectious Disease"/>
            <person name="Wu L."/>
            <person name="Ma J."/>
        </authorList>
    </citation>
    <scope>NUCLEOTIDE SEQUENCE [LARGE SCALE GENOMIC DNA]</scope>
    <source>
        <strain evidence="2 3">JCM 14546</strain>
    </source>
</reference>
<dbReference type="EMBL" id="BAAANO010000004">
    <property type="protein sequence ID" value="GAA1999745.1"/>
    <property type="molecule type" value="Genomic_DNA"/>
</dbReference>
<dbReference type="Pfam" id="PF13646">
    <property type="entry name" value="HEAT_2"/>
    <property type="match status" value="1"/>
</dbReference>
<comment type="caution">
    <text evidence="2">The sequence shown here is derived from an EMBL/GenBank/DDBJ whole genome shotgun (WGS) entry which is preliminary data.</text>
</comment>
<dbReference type="Gene3D" id="1.25.10.10">
    <property type="entry name" value="Leucine-rich Repeat Variant"/>
    <property type="match status" value="1"/>
</dbReference>
<gene>
    <name evidence="2" type="ORF">GCM10009755_04260</name>
</gene>
<feature type="compositionally biased region" description="Basic and acidic residues" evidence="1">
    <location>
        <begin position="204"/>
        <end position="213"/>
    </location>
</feature>
<dbReference type="RefSeq" id="WP_344306541.1">
    <property type="nucleotide sequence ID" value="NZ_BAAANO010000004.1"/>
</dbReference>
<dbReference type="InterPro" id="IPR011989">
    <property type="entry name" value="ARM-like"/>
</dbReference>
<dbReference type="SUPFAM" id="SSF48371">
    <property type="entry name" value="ARM repeat"/>
    <property type="match status" value="1"/>
</dbReference>
<feature type="region of interest" description="Disordered" evidence="1">
    <location>
        <begin position="273"/>
        <end position="307"/>
    </location>
</feature>
<sequence>MTEPTHGSDRIVPPPVGVQGSRDPERRAAIARALAAGGSSTRLQSVLALGTRPDPEAVVPLVERCAVEPDFYVRDMLTWALTRHSTEAVLPLVLAQLRSTVPQARSQALHTLSKLGDRATWPEVTEDLLADPDDEVARAAWRTAAGLAPHEEWGALAEILATQLGRGGRDVQLSLSRALGMLGDAGRPVLERVRDAGGRVDVARGSAEARDDPAAVTGAEVRTGSEERDGAGVRGASDVVLAHTLATLRMLDDPEAGFVLDVEEAKRVRALGRFAPELRAEPTPSANPGRASTPRSAGRQGPALPTA</sequence>
<evidence type="ECO:0000256" key="1">
    <source>
        <dbReference type="SAM" id="MobiDB-lite"/>
    </source>
</evidence>
<evidence type="ECO:0000313" key="2">
    <source>
        <dbReference type="EMBL" id="GAA1999745.1"/>
    </source>
</evidence>